<dbReference type="OrthoDB" id="270930at2759"/>
<feature type="transmembrane region" description="Helical" evidence="6">
    <location>
        <begin position="300"/>
        <end position="321"/>
    </location>
</feature>
<evidence type="ECO:0000256" key="1">
    <source>
        <dbReference type="ARBA" id="ARBA00004141"/>
    </source>
</evidence>
<dbReference type="Proteomes" id="UP000008983">
    <property type="component" value="Unassembled WGS sequence"/>
</dbReference>
<protein>
    <submittedName>
        <fullName evidence="9">Uncharacterized protein</fullName>
    </submittedName>
</protein>
<organism evidence="9 10">
    <name type="scientific">Ichthyophthirius multifiliis</name>
    <name type="common">White spot disease agent</name>
    <name type="synonym">Ich</name>
    <dbReference type="NCBI Taxonomy" id="5932"/>
    <lineage>
        <taxon>Eukaryota</taxon>
        <taxon>Sar</taxon>
        <taxon>Alveolata</taxon>
        <taxon>Ciliophora</taxon>
        <taxon>Intramacronucleata</taxon>
        <taxon>Oligohymenophorea</taxon>
        <taxon>Hymenostomatida</taxon>
        <taxon>Ophryoglenina</taxon>
        <taxon>Ichthyophthirius</taxon>
    </lineage>
</organism>
<evidence type="ECO:0000259" key="7">
    <source>
        <dbReference type="Pfam" id="PF07970"/>
    </source>
</evidence>
<dbReference type="GO" id="GO:0030134">
    <property type="term" value="C:COPII-coated ER to Golgi transport vesicle"/>
    <property type="evidence" value="ECO:0007669"/>
    <property type="project" value="TreeGrafter"/>
</dbReference>
<evidence type="ECO:0000256" key="4">
    <source>
        <dbReference type="ARBA" id="ARBA00022989"/>
    </source>
</evidence>
<dbReference type="GO" id="GO:0016020">
    <property type="term" value="C:membrane"/>
    <property type="evidence" value="ECO:0007669"/>
    <property type="project" value="UniProtKB-SubCell"/>
</dbReference>
<keyword evidence="10" id="KW-1185">Reference proteome</keyword>
<dbReference type="STRING" id="857967.G0QZ09"/>
<feature type="domain" description="Endoplasmic reticulum vesicle transporter C-terminal" evidence="7">
    <location>
        <begin position="136"/>
        <end position="322"/>
    </location>
</feature>
<keyword evidence="5 6" id="KW-0472">Membrane</keyword>
<accession>G0QZ09</accession>
<dbReference type="AlphaFoldDB" id="G0QZ09"/>
<evidence type="ECO:0000313" key="9">
    <source>
        <dbReference type="EMBL" id="EGR29544.1"/>
    </source>
</evidence>
<dbReference type="InterPro" id="IPR039542">
    <property type="entry name" value="Erv_N"/>
</dbReference>
<evidence type="ECO:0000313" key="10">
    <source>
        <dbReference type="Proteomes" id="UP000008983"/>
    </source>
</evidence>
<dbReference type="PANTHER" id="PTHR10984:SF25">
    <property type="entry name" value="ENDOPLASMIC RETICULUM-GOLGI INTERMEDIATE COMPARTMENT PROTEIN 3"/>
    <property type="match status" value="1"/>
</dbReference>
<sequence length="342" mass="39197">MFGIGVKSKLKSIDMYRKLPTDLTESTVSGAMISIASSLIMLILFISEFNGYLSITETSEMYIDEKRYDKIRINIDIDYPRLPCDVISLDVEDLKGTHSYQLEGNIQITRISNTNQYFDTQKYDDSHSENNQEFSEARLNRLKSAFLDQEGCKIQGHIFVNKAPGNFHVSAHSFDRILHQIASHVNISTIDVSHIINHISFGDETDIIRIKRQFKSQGILDPLDRTRKIKTEDQKNISISYQYYINVVHTTYVNIQKKEYSVYQFTANNNELLSDRLPACFFRYDLSPVIVRFSQSRMSFLHFIVQVCAIIGGVFTVAGIIDSIIHKSVVHILKKAEMGKLS</sequence>
<reference evidence="9 10" key="1">
    <citation type="submission" date="2011-07" db="EMBL/GenBank/DDBJ databases">
        <authorList>
            <person name="Coyne R."/>
            <person name="Brami D."/>
            <person name="Johnson J."/>
            <person name="Hostetler J."/>
            <person name="Hannick L."/>
            <person name="Clark T."/>
            <person name="Cassidy-Hanley D."/>
            <person name="Inman J."/>
        </authorList>
    </citation>
    <scope>NUCLEOTIDE SEQUENCE [LARGE SCALE GENOMIC DNA]</scope>
    <source>
        <strain evidence="9 10">G5</strain>
    </source>
</reference>
<dbReference type="RefSeq" id="XP_004030780.1">
    <property type="nucleotide sequence ID" value="XM_004030732.1"/>
</dbReference>
<dbReference type="Pfam" id="PF07970">
    <property type="entry name" value="COPIIcoated_ERV"/>
    <property type="match status" value="1"/>
</dbReference>
<keyword evidence="4 6" id="KW-1133">Transmembrane helix</keyword>
<dbReference type="eggNOG" id="KOG2667">
    <property type="taxonomic scope" value="Eukaryota"/>
</dbReference>
<keyword evidence="3 6" id="KW-0812">Transmembrane</keyword>
<comment type="subcellular location">
    <subcellularLocation>
        <location evidence="1">Membrane</location>
        <topology evidence="1">Multi-pass membrane protein</topology>
    </subcellularLocation>
</comment>
<dbReference type="OMA" id="QRHEGCR"/>
<dbReference type="EMBL" id="GL984133">
    <property type="protein sequence ID" value="EGR29544.1"/>
    <property type="molecule type" value="Genomic_DNA"/>
</dbReference>
<dbReference type="InParanoid" id="G0QZ09"/>
<evidence type="ECO:0000256" key="5">
    <source>
        <dbReference type="ARBA" id="ARBA00023136"/>
    </source>
</evidence>
<dbReference type="PANTHER" id="PTHR10984">
    <property type="entry name" value="ENDOPLASMIC RETICULUM-GOLGI INTERMEDIATE COMPARTMENT PROTEIN"/>
    <property type="match status" value="1"/>
</dbReference>
<evidence type="ECO:0000256" key="3">
    <source>
        <dbReference type="ARBA" id="ARBA00022692"/>
    </source>
</evidence>
<evidence type="ECO:0000259" key="8">
    <source>
        <dbReference type="Pfam" id="PF13850"/>
    </source>
</evidence>
<dbReference type="InterPro" id="IPR012936">
    <property type="entry name" value="Erv_C"/>
</dbReference>
<gene>
    <name evidence="9" type="ORF">IMG5_153610</name>
</gene>
<comment type="similarity">
    <text evidence="2">Belongs to the ERGIC family.</text>
</comment>
<proteinExistence type="inferred from homology"/>
<dbReference type="GO" id="GO:0005783">
    <property type="term" value="C:endoplasmic reticulum"/>
    <property type="evidence" value="ECO:0007669"/>
    <property type="project" value="TreeGrafter"/>
</dbReference>
<evidence type="ECO:0000256" key="6">
    <source>
        <dbReference type="SAM" id="Phobius"/>
    </source>
</evidence>
<feature type="domain" description="Endoplasmic reticulum vesicle transporter N-terminal" evidence="8">
    <location>
        <begin position="10"/>
        <end position="98"/>
    </location>
</feature>
<name>G0QZ09_ICHMU</name>
<dbReference type="GeneID" id="14905649"/>
<evidence type="ECO:0000256" key="2">
    <source>
        <dbReference type="ARBA" id="ARBA00005648"/>
    </source>
</evidence>
<dbReference type="Pfam" id="PF13850">
    <property type="entry name" value="ERGIC_N"/>
    <property type="match status" value="1"/>
</dbReference>
<dbReference type="InterPro" id="IPR045888">
    <property type="entry name" value="Erv"/>
</dbReference>
<feature type="transmembrane region" description="Helical" evidence="6">
    <location>
        <begin position="27"/>
        <end position="46"/>
    </location>
</feature>